<dbReference type="CDD" id="cd07377">
    <property type="entry name" value="WHTH_GntR"/>
    <property type="match status" value="1"/>
</dbReference>
<evidence type="ECO:0000313" key="5">
    <source>
        <dbReference type="EMBL" id="MFC0223164.1"/>
    </source>
</evidence>
<dbReference type="SUPFAM" id="SSF46785">
    <property type="entry name" value="Winged helix' DNA-binding domain"/>
    <property type="match status" value="1"/>
</dbReference>
<evidence type="ECO:0000259" key="4">
    <source>
        <dbReference type="PROSITE" id="PS50949"/>
    </source>
</evidence>
<dbReference type="Pfam" id="PF07729">
    <property type="entry name" value="FCD"/>
    <property type="match status" value="1"/>
</dbReference>
<dbReference type="Gene3D" id="1.20.120.530">
    <property type="entry name" value="GntR ligand-binding domain-like"/>
    <property type="match status" value="1"/>
</dbReference>
<dbReference type="RefSeq" id="WP_378518920.1">
    <property type="nucleotide sequence ID" value="NZ_CBCSDI010000008.1"/>
</dbReference>
<protein>
    <submittedName>
        <fullName evidence="5">FadR/GntR family transcriptional regulator</fullName>
    </submittedName>
</protein>
<feature type="domain" description="HTH gntR-type" evidence="4">
    <location>
        <begin position="1"/>
        <end position="66"/>
    </location>
</feature>
<keyword evidence="6" id="KW-1185">Reference proteome</keyword>
<keyword evidence="1" id="KW-0805">Transcription regulation</keyword>
<dbReference type="PRINTS" id="PR00035">
    <property type="entry name" value="HTHGNTR"/>
</dbReference>
<dbReference type="SUPFAM" id="SSF48008">
    <property type="entry name" value="GntR ligand-binding domain-like"/>
    <property type="match status" value="1"/>
</dbReference>
<evidence type="ECO:0000256" key="1">
    <source>
        <dbReference type="ARBA" id="ARBA00023015"/>
    </source>
</evidence>
<sequence>MIITDIRDRILFQRLPVGTRLPNEIELMEQYGLGRVTVREALRVLERDGLVEIRRGPTGGIFVRHTDISQASDAMAMLFRFNDTTLGESAEFRALLEPRVAHQAALNATDEQLEEIRAIADGRADVRQVAELHALLSAACGNKVFELVLKALHDSAAGHYRYDVFEAESADRGVHDHVEVAKAIVARDAAAAEEAMRRHLATYATYLEDNDLVGAPTIPERSPASVR</sequence>
<proteinExistence type="predicted"/>
<dbReference type="InterPro" id="IPR036390">
    <property type="entry name" value="WH_DNA-bd_sf"/>
</dbReference>
<dbReference type="InterPro" id="IPR008920">
    <property type="entry name" value="TF_FadR/GntR_C"/>
</dbReference>
<keyword evidence="3" id="KW-0804">Transcription</keyword>
<dbReference type="Proteomes" id="UP001589698">
    <property type="component" value="Unassembled WGS sequence"/>
</dbReference>
<name>A0ABV6E2G0_9ACTN</name>
<dbReference type="InterPro" id="IPR000524">
    <property type="entry name" value="Tscrpt_reg_HTH_GntR"/>
</dbReference>
<dbReference type="Gene3D" id="1.10.10.10">
    <property type="entry name" value="Winged helix-like DNA-binding domain superfamily/Winged helix DNA-binding domain"/>
    <property type="match status" value="1"/>
</dbReference>
<dbReference type="InterPro" id="IPR011711">
    <property type="entry name" value="GntR_C"/>
</dbReference>
<dbReference type="PROSITE" id="PS50949">
    <property type="entry name" value="HTH_GNTR"/>
    <property type="match status" value="1"/>
</dbReference>
<evidence type="ECO:0000256" key="2">
    <source>
        <dbReference type="ARBA" id="ARBA00023125"/>
    </source>
</evidence>
<reference evidence="5 6" key="1">
    <citation type="submission" date="2024-09" db="EMBL/GenBank/DDBJ databases">
        <authorList>
            <person name="Sun Q."/>
            <person name="Mori K."/>
        </authorList>
    </citation>
    <scope>NUCLEOTIDE SEQUENCE [LARGE SCALE GENOMIC DNA]</scope>
    <source>
        <strain evidence="5 6">CCM 8654</strain>
    </source>
</reference>
<accession>A0ABV6E2G0</accession>
<evidence type="ECO:0000313" key="6">
    <source>
        <dbReference type="Proteomes" id="UP001589698"/>
    </source>
</evidence>
<comment type="caution">
    <text evidence="5">The sequence shown here is derived from an EMBL/GenBank/DDBJ whole genome shotgun (WGS) entry which is preliminary data.</text>
</comment>
<gene>
    <name evidence="5" type="ORF">ACFFJG_11795</name>
</gene>
<dbReference type="EMBL" id="JBHLXH010000001">
    <property type="protein sequence ID" value="MFC0223164.1"/>
    <property type="molecule type" value="Genomic_DNA"/>
</dbReference>
<evidence type="ECO:0000256" key="3">
    <source>
        <dbReference type="ARBA" id="ARBA00023163"/>
    </source>
</evidence>
<dbReference type="PANTHER" id="PTHR43537:SF24">
    <property type="entry name" value="GLUCONATE OPERON TRANSCRIPTIONAL REPRESSOR"/>
    <property type="match status" value="1"/>
</dbReference>
<keyword evidence="2" id="KW-0238">DNA-binding</keyword>
<dbReference type="InterPro" id="IPR036388">
    <property type="entry name" value="WH-like_DNA-bd_sf"/>
</dbReference>
<organism evidence="5 6">
    <name type="scientific">Nocardioides zeicaulis</name>
    <dbReference type="NCBI Taxonomy" id="1776857"/>
    <lineage>
        <taxon>Bacteria</taxon>
        <taxon>Bacillati</taxon>
        <taxon>Actinomycetota</taxon>
        <taxon>Actinomycetes</taxon>
        <taxon>Propionibacteriales</taxon>
        <taxon>Nocardioidaceae</taxon>
        <taxon>Nocardioides</taxon>
    </lineage>
</organism>
<dbReference type="PANTHER" id="PTHR43537">
    <property type="entry name" value="TRANSCRIPTIONAL REGULATOR, GNTR FAMILY"/>
    <property type="match status" value="1"/>
</dbReference>
<dbReference type="Pfam" id="PF00392">
    <property type="entry name" value="GntR"/>
    <property type="match status" value="1"/>
</dbReference>
<dbReference type="SMART" id="SM00345">
    <property type="entry name" value="HTH_GNTR"/>
    <property type="match status" value="1"/>
</dbReference>
<dbReference type="SMART" id="SM00895">
    <property type="entry name" value="FCD"/>
    <property type="match status" value="1"/>
</dbReference>